<dbReference type="Gene3D" id="3.30.430.20">
    <property type="entry name" value="Gnk2 domain, C-X8-C-X2-C motif"/>
    <property type="match status" value="2"/>
</dbReference>
<comment type="similarity">
    <text evidence="5">Belongs to the cysteine-rich repeat secretory protein family.</text>
</comment>
<dbReference type="STRING" id="3821.A0A151QUF9"/>
<keyword evidence="4" id="KW-0677">Repeat</keyword>
<dbReference type="PANTHER" id="PTHR32411:SF43">
    <property type="entry name" value="CYSTEINE-RICH REPEAT SECRETORY PROTEIN 38"/>
    <property type="match status" value="1"/>
</dbReference>
<evidence type="ECO:0000256" key="4">
    <source>
        <dbReference type="ARBA" id="ARBA00022737"/>
    </source>
</evidence>
<feature type="domain" description="Gnk2-homologous" evidence="7">
    <location>
        <begin position="135"/>
        <end position="240"/>
    </location>
</feature>
<dbReference type="GO" id="GO:0005576">
    <property type="term" value="C:extracellular region"/>
    <property type="evidence" value="ECO:0007669"/>
    <property type="project" value="UniProtKB-SubCell"/>
</dbReference>
<evidence type="ECO:0000256" key="5">
    <source>
        <dbReference type="ARBA" id="ARBA00038515"/>
    </source>
</evidence>
<evidence type="ECO:0000256" key="1">
    <source>
        <dbReference type="ARBA" id="ARBA00004613"/>
    </source>
</evidence>
<dbReference type="Proteomes" id="UP000075243">
    <property type="component" value="Unassembled WGS sequence"/>
</dbReference>
<comment type="subcellular location">
    <subcellularLocation>
        <location evidence="1">Secreted</location>
    </subcellularLocation>
</comment>
<sequence>MSSSKLLTAFLFISFTLALLQTSFGDSIFHFCLGSENYTANSTYDVYMKTLIIKLKYKAYSTGFGASTMGHDQNLKLYGLVLCRGDVSASECKTCVSDATKEILNLCPYNKGAIIWYDYCMFKYLGTDFFGNIDTTNKFYLWNRNRKNDTAPFNLKTRELLSQLALTAYANPKLYAAGKLKLESSDTLYGLIQCTRDLSSTDCKKCLDDSINELPRCCDGQIGGRVVGGSCNFRYETYPFVKE</sequence>
<dbReference type="PANTHER" id="PTHR32411">
    <property type="entry name" value="CYSTEINE-RICH REPEAT SECRETORY PROTEIN 38-RELATED"/>
    <property type="match status" value="1"/>
</dbReference>
<feature type="signal peptide" evidence="6">
    <location>
        <begin position="1"/>
        <end position="25"/>
    </location>
</feature>
<gene>
    <name evidence="8" type="ORF">KK1_045132</name>
</gene>
<reference evidence="8" key="1">
    <citation type="journal article" date="2012" name="Nat. Biotechnol.">
        <title>Draft genome sequence of pigeonpea (Cajanus cajan), an orphan legume crop of resource-poor farmers.</title>
        <authorList>
            <person name="Varshney R.K."/>
            <person name="Chen W."/>
            <person name="Li Y."/>
            <person name="Bharti A.K."/>
            <person name="Saxena R.K."/>
            <person name="Schlueter J.A."/>
            <person name="Donoghue M.T."/>
            <person name="Azam S."/>
            <person name="Fan G."/>
            <person name="Whaley A.M."/>
            <person name="Farmer A.D."/>
            <person name="Sheridan J."/>
            <person name="Iwata A."/>
            <person name="Tuteja R."/>
            <person name="Penmetsa R.V."/>
            <person name="Wu W."/>
            <person name="Upadhyaya H.D."/>
            <person name="Yang S.P."/>
            <person name="Shah T."/>
            <person name="Saxena K.B."/>
            <person name="Michael T."/>
            <person name="McCombie W.R."/>
            <person name="Yang B."/>
            <person name="Zhang G."/>
            <person name="Yang H."/>
            <person name="Wang J."/>
            <person name="Spillane C."/>
            <person name="Cook D.R."/>
            <person name="May G.D."/>
            <person name="Xu X."/>
            <person name="Jackson S.A."/>
        </authorList>
    </citation>
    <scope>NUCLEOTIDE SEQUENCE [LARGE SCALE GENOMIC DNA]</scope>
</reference>
<dbReference type="InterPro" id="IPR002902">
    <property type="entry name" value="GNK2"/>
</dbReference>
<dbReference type="EMBL" id="KQ484721">
    <property type="protein sequence ID" value="KYP33967.1"/>
    <property type="molecule type" value="Genomic_DNA"/>
</dbReference>
<evidence type="ECO:0000259" key="7">
    <source>
        <dbReference type="PROSITE" id="PS51473"/>
    </source>
</evidence>
<dbReference type="InterPro" id="IPR038408">
    <property type="entry name" value="GNK2_sf"/>
</dbReference>
<proteinExistence type="inferred from homology"/>
<dbReference type="InterPro" id="IPR050581">
    <property type="entry name" value="CRR_secretory_protein"/>
</dbReference>
<keyword evidence="3 6" id="KW-0732">Signal</keyword>
<name>A0A151QUF9_CAJCA</name>
<dbReference type="PROSITE" id="PS51473">
    <property type="entry name" value="GNK2"/>
    <property type="match status" value="2"/>
</dbReference>
<dbReference type="FunFam" id="3.30.430.20:FF:000002">
    <property type="entry name" value="Cysteine-rich receptor-like protein kinase 10"/>
    <property type="match status" value="1"/>
</dbReference>
<keyword evidence="9" id="KW-1185">Reference proteome</keyword>
<dbReference type="CDD" id="cd23509">
    <property type="entry name" value="Gnk2-like"/>
    <property type="match status" value="2"/>
</dbReference>
<dbReference type="Pfam" id="PF01657">
    <property type="entry name" value="Stress-antifung"/>
    <property type="match status" value="2"/>
</dbReference>
<dbReference type="OMA" id="GSCTFRY"/>
<dbReference type="Gramene" id="C.cajan_42864.t">
    <property type="protein sequence ID" value="C.cajan_42864.t.cds1"/>
    <property type="gene ID" value="C.cajan_42864"/>
</dbReference>
<evidence type="ECO:0000256" key="3">
    <source>
        <dbReference type="ARBA" id="ARBA00022729"/>
    </source>
</evidence>
<organism evidence="8 9">
    <name type="scientific">Cajanus cajan</name>
    <name type="common">Pigeon pea</name>
    <name type="synonym">Cajanus indicus</name>
    <dbReference type="NCBI Taxonomy" id="3821"/>
    <lineage>
        <taxon>Eukaryota</taxon>
        <taxon>Viridiplantae</taxon>
        <taxon>Streptophyta</taxon>
        <taxon>Embryophyta</taxon>
        <taxon>Tracheophyta</taxon>
        <taxon>Spermatophyta</taxon>
        <taxon>Magnoliopsida</taxon>
        <taxon>eudicotyledons</taxon>
        <taxon>Gunneridae</taxon>
        <taxon>Pentapetalae</taxon>
        <taxon>rosids</taxon>
        <taxon>fabids</taxon>
        <taxon>Fabales</taxon>
        <taxon>Fabaceae</taxon>
        <taxon>Papilionoideae</taxon>
        <taxon>50 kb inversion clade</taxon>
        <taxon>NPAAA clade</taxon>
        <taxon>indigoferoid/millettioid clade</taxon>
        <taxon>Phaseoleae</taxon>
        <taxon>Cajanus</taxon>
    </lineage>
</organism>
<evidence type="ECO:0000313" key="8">
    <source>
        <dbReference type="EMBL" id="KYP33967.1"/>
    </source>
</evidence>
<evidence type="ECO:0000256" key="6">
    <source>
        <dbReference type="SAM" id="SignalP"/>
    </source>
</evidence>
<accession>A0A151QUF9</accession>
<evidence type="ECO:0000313" key="9">
    <source>
        <dbReference type="Proteomes" id="UP000075243"/>
    </source>
</evidence>
<feature type="domain" description="Gnk2-homologous" evidence="7">
    <location>
        <begin position="26"/>
        <end position="129"/>
    </location>
</feature>
<keyword evidence="2" id="KW-0964">Secreted</keyword>
<protein>
    <submittedName>
        <fullName evidence="8">Cysteine-rich repeat secretory protein 38</fullName>
    </submittedName>
</protein>
<dbReference type="AlphaFoldDB" id="A0A151QUF9"/>
<dbReference type="OrthoDB" id="696781at2759"/>
<evidence type="ECO:0000256" key="2">
    <source>
        <dbReference type="ARBA" id="ARBA00022525"/>
    </source>
</evidence>
<feature type="chain" id="PRO_5007587534" evidence="6">
    <location>
        <begin position="26"/>
        <end position="243"/>
    </location>
</feature>